<keyword evidence="2" id="KW-1185">Reference proteome</keyword>
<evidence type="ECO:0000313" key="1">
    <source>
        <dbReference type="EMBL" id="GJM88219.1"/>
    </source>
</evidence>
<reference evidence="1" key="2">
    <citation type="submission" date="2021-12" db="EMBL/GenBank/DDBJ databases">
        <title>Resequencing data analysis of finger millet.</title>
        <authorList>
            <person name="Hatakeyama M."/>
            <person name="Aluri S."/>
            <person name="Balachadran M.T."/>
            <person name="Sivarajan S.R."/>
            <person name="Poveda L."/>
            <person name="Shimizu-Inatsugi R."/>
            <person name="Schlapbach R."/>
            <person name="Sreeman S.M."/>
            <person name="Shimizu K.K."/>
        </authorList>
    </citation>
    <scope>NUCLEOTIDE SEQUENCE</scope>
</reference>
<comment type="caution">
    <text evidence="1">The sequence shown here is derived from an EMBL/GenBank/DDBJ whole genome shotgun (WGS) entry which is preliminary data.</text>
</comment>
<dbReference type="Proteomes" id="UP001054889">
    <property type="component" value="Unassembled WGS sequence"/>
</dbReference>
<dbReference type="EMBL" id="BQKI01000002">
    <property type="protein sequence ID" value="GJM88219.1"/>
    <property type="molecule type" value="Genomic_DNA"/>
</dbReference>
<sequence length="88" mass="9875">MILEEMYQSGHHVCGRDPADHHAPALLRLHRWQECILLVPEPQGPRALATHTPSNGSGGIMPAMHSSYTTTTSFIMPQQQQHHHHLVN</sequence>
<dbReference type="AlphaFoldDB" id="A0AAV5BR47"/>
<accession>A0AAV5BR47</accession>
<gene>
    <name evidence="1" type="primary">ga04257</name>
    <name evidence="1" type="ORF">PR202_ga04257</name>
</gene>
<reference evidence="1" key="1">
    <citation type="journal article" date="2018" name="DNA Res.">
        <title>Multiple hybrid de novo genome assembly of finger millet, an orphan allotetraploid crop.</title>
        <authorList>
            <person name="Hatakeyama M."/>
            <person name="Aluri S."/>
            <person name="Balachadran M.T."/>
            <person name="Sivarajan S.R."/>
            <person name="Patrignani A."/>
            <person name="Gruter S."/>
            <person name="Poveda L."/>
            <person name="Shimizu-Inatsugi R."/>
            <person name="Baeten J."/>
            <person name="Francoijs K.J."/>
            <person name="Nataraja K.N."/>
            <person name="Reddy Y.A.N."/>
            <person name="Phadnis S."/>
            <person name="Ravikumar R.L."/>
            <person name="Schlapbach R."/>
            <person name="Sreeman S.M."/>
            <person name="Shimizu K.K."/>
        </authorList>
    </citation>
    <scope>NUCLEOTIDE SEQUENCE</scope>
</reference>
<evidence type="ECO:0000313" key="2">
    <source>
        <dbReference type="Proteomes" id="UP001054889"/>
    </source>
</evidence>
<organism evidence="1 2">
    <name type="scientific">Eleusine coracana subsp. coracana</name>
    <dbReference type="NCBI Taxonomy" id="191504"/>
    <lineage>
        <taxon>Eukaryota</taxon>
        <taxon>Viridiplantae</taxon>
        <taxon>Streptophyta</taxon>
        <taxon>Embryophyta</taxon>
        <taxon>Tracheophyta</taxon>
        <taxon>Spermatophyta</taxon>
        <taxon>Magnoliopsida</taxon>
        <taxon>Liliopsida</taxon>
        <taxon>Poales</taxon>
        <taxon>Poaceae</taxon>
        <taxon>PACMAD clade</taxon>
        <taxon>Chloridoideae</taxon>
        <taxon>Cynodonteae</taxon>
        <taxon>Eleusininae</taxon>
        <taxon>Eleusine</taxon>
    </lineage>
</organism>
<name>A0AAV5BR47_ELECO</name>
<protein>
    <submittedName>
        <fullName evidence="1">Uncharacterized protein</fullName>
    </submittedName>
</protein>
<proteinExistence type="predicted"/>